<dbReference type="InterPro" id="IPR003591">
    <property type="entry name" value="Leu-rich_rpt_typical-subtyp"/>
</dbReference>
<dbReference type="Gene3D" id="3.80.10.10">
    <property type="entry name" value="Ribonuclease Inhibitor"/>
    <property type="match status" value="2"/>
</dbReference>
<dbReference type="SMART" id="SM00369">
    <property type="entry name" value="LRR_TYP"/>
    <property type="match status" value="5"/>
</dbReference>
<feature type="region of interest" description="Disordered" evidence="7">
    <location>
        <begin position="270"/>
        <end position="306"/>
    </location>
</feature>
<evidence type="ECO:0000313" key="8">
    <source>
        <dbReference type="EMBL" id="OQV15264.1"/>
    </source>
</evidence>
<feature type="compositionally biased region" description="Basic and acidic residues" evidence="7">
    <location>
        <begin position="292"/>
        <end position="306"/>
    </location>
</feature>
<keyword evidence="3" id="KW-0433">Leucine-rich repeat</keyword>
<dbReference type="SUPFAM" id="SSF52058">
    <property type="entry name" value="L domain-like"/>
    <property type="match status" value="1"/>
</dbReference>
<evidence type="ECO:0008006" key="10">
    <source>
        <dbReference type="Google" id="ProtNLM"/>
    </source>
</evidence>
<evidence type="ECO:0000313" key="9">
    <source>
        <dbReference type="Proteomes" id="UP000192578"/>
    </source>
</evidence>
<name>A0A1W0WJ76_HYPEX</name>
<dbReference type="PROSITE" id="PS51450">
    <property type="entry name" value="LRR"/>
    <property type="match status" value="6"/>
</dbReference>
<evidence type="ECO:0000256" key="7">
    <source>
        <dbReference type="SAM" id="MobiDB-lite"/>
    </source>
</evidence>
<dbReference type="EMBL" id="MTYJ01000091">
    <property type="protein sequence ID" value="OQV15264.1"/>
    <property type="molecule type" value="Genomic_DNA"/>
</dbReference>
<keyword evidence="4" id="KW-0677">Repeat</keyword>
<dbReference type="OrthoDB" id="7451790at2759"/>
<reference evidence="9" key="1">
    <citation type="submission" date="2017-01" db="EMBL/GenBank/DDBJ databases">
        <title>Comparative genomics of anhydrobiosis in the tardigrade Hypsibius dujardini.</title>
        <authorList>
            <person name="Yoshida Y."/>
            <person name="Koutsovoulos G."/>
            <person name="Laetsch D."/>
            <person name="Stevens L."/>
            <person name="Kumar S."/>
            <person name="Horikawa D."/>
            <person name="Ishino K."/>
            <person name="Komine S."/>
            <person name="Tomita M."/>
            <person name="Blaxter M."/>
            <person name="Arakawa K."/>
        </authorList>
    </citation>
    <scope>NUCLEOTIDE SEQUENCE [LARGE SCALE GENOMIC DNA]</scope>
    <source>
        <strain evidence="9">Z151</strain>
    </source>
</reference>
<dbReference type="InterPro" id="IPR025875">
    <property type="entry name" value="Leu-rich_rpt_4"/>
</dbReference>
<evidence type="ECO:0000256" key="3">
    <source>
        <dbReference type="ARBA" id="ARBA00022614"/>
    </source>
</evidence>
<keyword evidence="9" id="KW-1185">Reference proteome</keyword>
<feature type="compositionally biased region" description="Low complexity" evidence="7">
    <location>
        <begin position="275"/>
        <end position="288"/>
    </location>
</feature>
<evidence type="ECO:0000256" key="6">
    <source>
        <dbReference type="ARBA" id="ARBA00023273"/>
    </source>
</evidence>
<evidence type="ECO:0000256" key="2">
    <source>
        <dbReference type="ARBA" id="ARBA00006453"/>
    </source>
</evidence>
<dbReference type="PANTHER" id="PTHR45973">
    <property type="entry name" value="PROTEIN PHOSPHATASE 1 REGULATORY SUBUNIT SDS22-RELATED"/>
    <property type="match status" value="1"/>
</dbReference>
<dbReference type="InterPro" id="IPR032675">
    <property type="entry name" value="LRR_dom_sf"/>
</dbReference>
<proteinExistence type="inferred from homology"/>
<comment type="similarity">
    <text evidence="2">Belongs to the DNAAF1 family.</text>
</comment>
<accession>A0A1W0WJ76</accession>
<protein>
    <recommendedName>
        <fullName evidence="10">Protein phosphatase 1 regulatory subunit 7</fullName>
    </recommendedName>
</protein>
<dbReference type="InterPro" id="IPR050576">
    <property type="entry name" value="Cilia_flagella_integrity"/>
</dbReference>
<dbReference type="Pfam" id="PF12799">
    <property type="entry name" value="LRR_4"/>
    <property type="match status" value="2"/>
</dbReference>
<evidence type="ECO:0000256" key="4">
    <source>
        <dbReference type="ARBA" id="ARBA00022737"/>
    </source>
</evidence>
<keyword evidence="5" id="KW-0969">Cilium</keyword>
<evidence type="ECO:0000256" key="1">
    <source>
        <dbReference type="ARBA" id="ARBA00004138"/>
    </source>
</evidence>
<comment type="caution">
    <text evidence="8">The sequence shown here is derived from an EMBL/GenBank/DDBJ whole genome shotgun (WGS) entry which is preliminary data.</text>
</comment>
<sequence length="355" mass="40714">MILLNPLMDHVRCSSTDLRYLQFHDNICRFSKGLLKSAANEGADGVPVRKHELRKWRKFISMTMRSHWVIRQNLITVIQKLQTLTNLREIDFHDNQITKIEGLGPLFTCSKMLMLSLSRFGMVSSRKSLSCGYRVLDLSFNRIGRIENLNSLTCLKKLFLESNRIEKMENLSHLVNLELLELGCNRIRVIEGLENLRNITALYLGKIKLSKIAHLEHHPKLTILSLQSNRLTKIEGLDTLVNLLALQTLDLASNRITKLENVNHLKGLEEFGNYKNPNSKSTSPGSPKTSRHIAEKSSSHQVSEFEHQVSELSHQFNNNGIDKWEDVNHLAELPKLKTVYLEHNPSRQRRPTDGS</sequence>
<dbReference type="AlphaFoldDB" id="A0A1W0WJ76"/>
<dbReference type="PANTHER" id="PTHR45973:SF9">
    <property type="entry name" value="LEUCINE-RICH REPEAT-CONTAINING PROTEIN 46"/>
    <property type="match status" value="1"/>
</dbReference>
<dbReference type="SMART" id="SM00365">
    <property type="entry name" value="LRR_SD22"/>
    <property type="match status" value="8"/>
</dbReference>
<dbReference type="GO" id="GO:0005929">
    <property type="term" value="C:cilium"/>
    <property type="evidence" value="ECO:0007669"/>
    <property type="project" value="UniProtKB-SubCell"/>
</dbReference>
<evidence type="ECO:0000256" key="5">
    <source>
        <dbReference type="ARBA" id="ARBA00023069"/>
    </source>
</evidence>
<comment type="subcellular location">
    <subcellularLocation>
        <location evidence="1">Cell projection</location>
        <location evidence="1">Cilium</location>
    </subcellularLocation>
</comment>
<gene>
    <name evidence="8" type="ORF">BV898_10498</name>
</gene>
<keyword evidence="6" id="KW-0966">Cell projection</keyword>
<dbReference type="Proteomes" id="UP000192578">
    <property type="component" value="Unassembled WGS sequence"/>
</dbReference>
<dbReference type="InterPro" id="IPR001611">
    <property type="entry name" value="Leu-rich_rpt"/>
</dbReference>
<organism evidence="8 9">
    <name type="scientific">Hypsibius exemplaris</name>
    <name type="common">Freshwater tardigrade</name>
    <dbReference type="NCBI Taxonomy" id="2072580"/>
    <lineage>
        <taxon>Eukaryota</taxon>
        <taxon>Metazoa</taxon>
        <taxon>Ecdysozoa</taxon>
        <taxon>Tardigrada</taxon>
        <taxon>Eutardigrada</taxon>
        <taxon>Parachela</taxon>
        <taxon>Hypsibioidea</taxon>
        <taxon>Hypsibiidae</taxon>
        <taxon>Hypsibius</taxon>
    </lineage>
</organism>